<keyword evidence="1" id="KW-0472">Membrane</keyword>
<proteinExistence type="predicted"/>
<gene>
    <name evidence="2" type="ORF">IAD04_03440</name>
</gene>
<organism evidence="2 3">
    <name type="scientific">Candidatus Caccosoma faecigallinarum</name>
    <dbReference type="NCBI Taxonomy" id="2840720"/>
    <lineage>
        <taxon>Bacteria</taxon>
        <taxon>Bacillati</taxon>
        <taxon>Bacillota</taxon>
        <taxon>Bacillota incertae sedis</taxon>
        <taxon>Candidatus Caccosoma</taxon>
    </lineage>
</organism>
<protein>
    <submittedName>
        <fullName evidence="2">Pro-sigmaK processing inhibitor BofA family protein</fullName>
    </submittedName>
</protein>
<dbReference type="Proteomes" id="UP000886893">
    <property type="component" value="Unassembled WGS sequence"/>
</dbReference>
<dbReference type="InterPro" id="IPR010001">
    <property type="entry name" value="BofA"/>
</dbReference>
<keyword evidence="1" id="KW-0812">Transmembrane</keyword>
<comment type="caution">
    <text evidence="2">The sequence shown here is derived from an EMBL/GenBank/DDBJ whole genome shotgun (WGS) entry which is preliminary data.</text>
</comment>
<evidence type="ECO:0000313" key="3">
    <source>
        <dbReference type="Proteomes" id="UP000886893"/>
    </source>
</evidence>
<reference evidence="2" key="2">
    <citation type="journal article" date="2021" name="PeerJ">
        <title>Extensive microbial diversity within the chicken gut microbiome revealed by metagenomics and culture.</title>
        <authorList>
            <person name="Gilroy R."/>
            <person name="Ravi A."/>
            <person name="Getino M."/>
            <person name="Pursley I."/>
            <person name="Horton D.L."/>
            <person name="Alikhan N.F."/>
            <person name="Baker D."/>
            <person name="Gharbi K."/>
            <person name="Hall N."/>
            <person name="Watson M."/>
            <person name="Adriaenssens E.M."/>
            <person name="Foster-Nyarko E."/>
            <person name="Jarju S."/>
            <person name="Secka A."/>
            <person name="Antonio M."/>
            <person name="Oren A."/>
            <person name="Chaudhuri R.R."/>
            <person name="La Ragione R."/>
            <person name="Hildebrand F."/>
            <person name="Pallen M.J."/>
        </authorList>
    </citation>
    <scope>NUCLEOTIDE SEQUENCE</scope>
    <source>
        <strain evidence="2">14508</strain>
    </source>
</reference>
<feature type="transmembrane region" description="Helical" evidence="1">
    <location>
        <begin position="6"/>
        <end position="27"/>
    </location>
</feature>
<evidence type="ECO:0000256" key="1">
    <source>
        <dbReference type="SAM" id="Phobius"/>
    </source>
</evidence>
<dbReference type="AlphaFoldDB" id="A0A9D1G857"/>
<dbReference type="Pfam" id="PF07441">
    <property type="entry name" value="BofA"/>
    <property type="match status" value="1"/>
</dbReference>
<evidence type="ECO:0000313" key="2">
    <source>
        <dbReference type="EMBL" id="HIT17419.1"/>
    </source>
</evidence>
<feature type="transmembrane region" description="Helical" evidence="1">
    <location>
        <begin position="64"/>
        <end position="87"/>
    </location>
</feature>
<reference evidence="2" key="1">
    <citation type="submission" date="2020-10" db="EMBL/GenBank/DDBJ databases">
        <authorList>
            <person name="Gilroy R."/>
        </authorList>
    </citation>
    <scope>NUCLEOTIDE SEQUENCE</scope>
    <source>
        <strain evidence="2">14508</strain>
    </source>
</reference>
<keyword evidence="1" id="KW-1133">Transmembrane helix</keyword>
<feature type="transmembrane region" description="Helical" evidence="1">
    <location>
        <begin position="34"/>
        <end position="52"/>
    </location>
</feature>
<name>A0A9D1G857_9FIRM</name>
<accession>A0A9D1G857</accession>
<dbReference type="EMBL" id="DVKI01000108">
    <property type="protein sequence ID" value="HIT17419.1"/>
    <property type="molecule type" value="Genomic_DNA"/>
</dbReference>
<sequence>MISLFNTTAGLAVIAGALAILVIILSLFKVSLKIILKIVLNALLGAIILYLVNFIPSVDIPITWINALATGIFGIPAVIVILIIYFVTK</sequence>